<evidence type="ECO:0000256" key="3">
    <source>
        <dbReference type="ARBA" id="ARBA00037882"/>
    </source>
</evidence>
<dbReference type="Pfam" id="PF03781">
    <property type="entry name" value="FGE-sulfatase"/>
    <property type="match status" value="1"/>
</dbReference>
<dbReference type="NCBIfam" id="TIGR03440">
    <property type="entry name" value="egtB_TIGR03440"/>
    <property type="match status" value="1"/>
</dbReference>
<evidence type="ECO:0000259" key="4">
    <source>
        <dbReference type="Pfam" id="PF03781"/>
    </source>
</evidence>
<feature type="domain" description="Sulfatase-modifying factor enzyme-like" evidence="4">
    <location>
        <begin position="187"/>
        <end position="434"/>
    </location>
</feature>
<proteinExistence type="predicted"/>
<gene>
    <name evidence="6" type="ORF">GCM10011507_28750</name>
</gene>
<dbReference type="EMBL" id="BMJB01000002">
    <property type="protein sequence ID" value="GGA75633.1"/>
    <property type="molecule type" value="Genomic_DNA"/>
</dbReference>
<protein>
    <submittedName>
        <fullName evidence="6">Ergothioneine biosynthesis protein EgtB</fullName>
    </submittedName>
</protein>
<sequence>MPAYSDQASTAYLLAQYKNVRQATLDLCRPLSPEDLMVQSCPEASPSKWHLAHTSWFFETFVLAEFDRHYQPFHPDFRWLFNSYYNSLGEMPEKKLRASFSRPPLDAILAYREHVDVAIAGLLAQPVADEAARRIVLGLSHEQQHQELIATDIKHALFTNPLHPAYLAQTDGQNSADVIAPPLEWMDFAGGLVEIGITPNPADVRTEAFAFDNETPRHRIYLQPFRLATRLVTCAEYLAFIEQNGYGRPELWLSEGWAVMRAESWQAPLYWHRDDATESGWRIYTLHGFIPLEELSETPVCHISLFEADAFARWAGQRLPTEFEWEHAAAASSLNNKSNNFLENGKLHPMPATPAEGLQQIFGDAWEWTASPYTGYPGYKPLPGALGEYNGKFMSSQMVLRGGSCVTPATHIRATYRNFFTPATRWQFSGLRLAQDSKPTV</sequence>
<dbReference type="PANTHER" id="PTHR23150:SF36">
    <property type="entry name" value="HERCYNINE OXYGENASE"/>
    <property type="match status" value="1"/>
</dbReference>
<keyword evidence="2" id="KW-0408">Iron</keyword>
<comment type="caution">
    <text evidence="6">The sequence shown here is derived from an EMBL/GenBank/DDBJ whole genome shotgun (WGS) entry which is preliminary data.</text>
</comment>
<reference evidence="6" key="2">
    <citation type="submission" date="2020-09" db="EMBL/GenBank/DDBJ databases">
        <authorList>
            <person name="Sun Q."/>
            <person name="Zhou Y."/>
        </authorList>
    </citation>
    <scope>NUCLEOTIDE SEQUENCE</scope>
    <source>
        <strain evidence="6">CGMCC 1.15447</strain>
    </source>
</reference>
<dbReference type="InterPro" id="IPR051043">
    <property type="entry name" value="Sulfatase_Mod_Factor_Kinase"/>
</dbReference>
<dbReference type="InterPro" id="IPR024775">
    <property type="entry name" value="DinB-like"/>
</dbReference>
<keyword evidence="7" id="KW-1185">Reference proteome</keyword>
<dbReference type="SUPFAM" id="SSF56436">
    <property type="entry name" value="C-type lectin-like"/>
    <property type="match status" value="1"/>
</dbReference>
<keyword evidence="1" id="KW-0560">Oxidoreductase</keyword>
<dbReference type="InterPro" id="IPR016187">
    <property type="entry name" value="CTDL_fold"/>
</dbReference>
<dbReference type="SUPFAM" id="SSF109854">
    <property type="entry name" value="DinB/YfiT-like putative metalloenzymes"/>
    <property type="match status" value="1"/>
</dbReference>
<comment type="pathway">
    <text evidence="3">Amino-acid biosynthesis; ergothioneine biosynthesis.</text>
</comment>
<dbReference type="Gene3D" id="3.90.1580.10">
    <property type="entry name" value="paralog of FGE (formylglycine-generating enzyme)"/>
    <property type="match status" value="1"/>
</dbReference>
<feature type="domain" description="DinB-like" evidence="5">
    <location>
        <begin position="16"/>
        <end position="146"/>
    </location>
</feature>
<accession>A0A916S0M3</accession>
<dbReference type="PANTHER" id="PTHR23150">
    <property type="entry name" value="SULFATASE MODIFYING FACTOR 1, 2"/>
    <property type="match status" value="1"/>
</dbReference>
<dbReference type="Gene3D" id="1.20.120.450">
    <property type="entry name" value="dinb family like domain"/>
    <property type="match status" value="1"/>
</dbReference>
<dbReference type="Pfam" id="PF12867">
    <property type="entry name" value="DinB_2"/>
    <property type="match status" value="1"/>
</dbReference>
<dbReference type="AlphaFoldDB" id="A0A916S0M3"/>
<dbReference type="RefSeq" id="WP_188760206.1">
    <property type="nucleotide sequence ID" value="NZ_BMJB01000002.1"/>
</dbReference>
<reference evidence="6" key="1">
    <citation type="journal article" date="2014" name="Int. J. Syst. Evol. Microbiol.">
        <title>Complete genome sequence of Corynebacterium casei LMG S-19264T (=DSM 44701T), isolated from a smear-ripened cheese.</title>
        <authorList>
            <consortium name="US DOE Joint Genome Institute (JGI-PGF)"/>
            <person name="Walter F."/>
            <person name="Albersmeier A."/>
            <person name="Kalinowski J."/>
            <person name="Ruckert C."/>
        </authorList>
    </citation>
    <scope>NUCLEOTIDE SEQUENCE</scope>
    <source>
        <strain evidence="6">CGMCC 1.15447</strain>
    </source>
</reference>
<evidence type="ECO:0000256" key="1">
    <source>
        <dbReference type="ARBA" id="ARBA00023002"/>
    </source>
</evidence>
<name>A0A916S0M3_9BACT</name>
<evidence type="ECO:0000259" key="5">
    <source>
        <dbReference type="Pfam" id="PF12867"/>
    </source>
</evidence>
<evidence type="ECO:0000256" key="2">
    <source>
        <dbReference type="ARBA" id="ARBA00023004"/>
    </source>
</evidence>
<dbReference type="InterPro" id="IPR005532">
    <property type="entry name" value="SUMF_dom"/>
</dbReference>
<dbReference type="InterPro" id="IPR042095">
    <property type="entry name" value="SUMF_sf"/>
</dbReference>
<organism evidence="6 7">
    <name type="scientific">Edaphobacter acidisoli</name>
    <dbReference type="NCBI Taxonomy" id="2040573"/>
    <lineage>
        <taxon>Bacteria</taxon>
        <taxon>Pseudomonadati</taxon>
        <taxon>Acidobacteriota</taxon>
        <taxon>Terriglobia</taxon>
        <taxon>Terriglobales</taxon>
        <taxon>Acidobacteriaceae</taxon>
        <taxon>Edaphobacter</taxon>
    </lineage>
</organism>
<evidence type="ECO:0000313" key="7">
    <source>
        <dbReference type="Proteomes" id="UP000648801"/>
    </source>
</evidence>
<dbReference type="InterPro" id="IPR017806">
    <property type="entry name" value="EgtB"/>
</dbReference>
<dbReference type="GO" id="GO:0052699">
    <property type="term" value="P:ergothioneine biosynthetic process"/>
    <property type="evidence" value="ECO:0007669"/>
    <property type="project" value="InterPro"/>
</dbReference>
<dbReference type="Proteomes" id="UP000648801">
    <property type="component" value="Unassembled WGS sequence"/>
</dbReference>
<dbReference type="InterPro" id="IPR034660">
    <property type="entry name" value="DinB/YfiT-like"/>
</dbReference>
<evidence type="ECO:0000313" key="6">
    <source>
        <dbReference type="EMBL" id="GGA75633.1"/>
    </source>
</evidence>